<dbReference type="Proteomes" id="UP000033514">
    <property type="component" value="Unassembled WGS sequence"/>
</dbReference>
<dbReference type="PATRIC" id="fig|361041.3.peg.125"/>
<reference evidence="1 2" key="1">
    <citation type="submission" date="2015-03" db="EMBL/GenBank/DDBJ databases">
        <authorList>
            <person name="Hassan Y.I."/>
            <person name="Lepp D."/>
            <person name="Zhou T."/>
        </authorList>
    </citation>
    <scope>NUCLEOTIDE SEQUENCE [LARGE SCALE GENOMIC DNA]</scope>
    <source>
        <strain evidence="1 2">GH2-10</strain>
    </source>
</reference>
<accession>A0A0F5LBQ1</accession>
<dbReference type="OrthoDB" id="280156at2"/>
<dbReference type="STRING" id="361041.VW35_04115"/>
<sequence>MTTLFSGLLDVQYGQFYLEAGTRFDGEMARCFKGQSNGLLGARVPGLLFATTGLHTGIVGVTVLLEVSEPPIDDSWDEIVEISLQASRREVALLEWASDDPIPLAVMAGPYRVRFSARAMDKATEADTNEGPEPIDTYQIALWPAAPAPDVSA</sequence>
<comment type="caution">
    <text evidence="1">The sequence shown here is derived from an EMBL/GenBank/DDBJ whole genome shotgun (WGS) entry which is preliminary data.</text>
</comment>
<proteinExistence type="predicted"/>
<evidence type="ECO:0000313" key="1">
    <source>
        <dbReference type="EMBL" id="KKB79710.1"/>
    </source>
</evidence>
<protein>
    <submittedName>
        <fullName evidence="1">Uncharacterized protein</fullName>
    </submittedName>
</protein>
<dbReference type="AlphaFoldDB" id="A0A0F5LBQ1"/>
<dbReference type="EMBL" id="LAJG01000014">
    <property type="protein sequence ID" value="KKB79710.1"/>
    <property type="molecule type" value="Genomic_DNA"/>
</dbReference>
<keyword evidence="2" id="KW-1185">Reference proteome</keyword>
<organism evidence="1 2">
    <name type="scientific">Devosia soli</name>
    <dbReference type="NCBI Taxonomy" id="361041"/>
    <lineage>
        <taxon>Bacteria</taxon>
        <taxon>Pseudomonadati</taxon>
        <taxon>Pseudomonadota</taxon>
        <taxon>Alphaproteobacteria</taxon>
        <taxon>Hyphomicrobiales</taxon>
        <taxon>Devosiaceae</taxon>
        <taxon>Devosia</taxon>
    </lineage>
</organism>
<gene>
    <name evidence="1" type="ORF">VW35_04115</name>
</gene>
<evidence type="ECO:0000313" key="2">
    <source>
        <dbReference type="Proteomes" id="UP000033514"/>
    </source>
</evidence>
<dbReference type="RefSeq" id="WP_046141782.1">
    <property type="nucleotide sequence ID" value="NZ_LAJG01000014.1"/>
</dbReference>
<name>A0A0F5LBQ1_9HYPH</name>